<sequence length="125" mass="14844">MIEKIHLEFGEGHIFQNYIVVYMNEGITVKPEYNTYLIEISEKYFKNRPFGYITYRINSYAVNPMVYLQTSKIDNLIGFAIVSKTGLKKTNVEVEKRFMKIPFEHFNNLEIAKKWIDSIILKHNE</sequence>
<keyword evidence="2" id="KW-1185">Reference proteome</keyword>
<evidence type="ECO:0000313" key="2">
    <source>
        <dbReference type="Proteomes" id="UP001139461"/>
    </source>
</evidence>
<gene>
    <name evidence="1" type="ORF">K8089_15195</name>
</gene>
<accession>A0A9X1QX56</accession>
<reference evidence="1" key="1">
    <citation type="submission" date="2021-09" db="EMBL/GenBank/DDBJ databases">
        <title>Genome of Aequorivita sp. strain F47161.</title>
        <authorList>
            <person name="Wang Y."/>
        </authorList>
    </citation>
    <scope>NUCLEOTIDE SEQUENCE</scope>
    <source>
        <strain evidence="1">F47161</strain>
    </source>
</reference>
<dbReference type="AlphaFoldDB" id="A0A9X1QX56"/>
<dbReference type="Proteomes" id="UP001139461">
    <property type="component" value="Unassembled WGS sequence"/>
</dbReference>
<proteinExistence type="predicted"/>
<name>A0A9X1QX56_9FLAO</name>
<dbReference type="EMBL" id="JAIRBA010000043">
    <property type="protein sequence ID" value="MCG2420370.1"/>
    <property type="molecule type" value="Genomic_DNA"/>
</dbReference>
<organism evidence="1 2">
    <name type="scientific">Aequorivita vitellina</name>
    <dbReference type="NCBI Taxonomy" id="2874475"/>
    <lineage>
        <taxon>Bacteria</taxon>
        <taxon>Pseudomonadati</taxon>
        <taxon>Bacteroidota</taxon>
        <taxon>Flavobacteriia</taxon>
        <taxon>Flavobacteriales</taxon>
        <taxon>Flavobacteriaceae</taxon>
        <taxon>Aequorivita</taxon>
    </lineage>
</organism>
<evidence type="ECO:0008006" key="3">
    <source>
        <dbReference type="Google" id="ProtNLM"/>
    </source>
</evidence>
<comment type="caution">
    <text evidence="1">The sequence shown here is derived from an EMBL/GenBank/DDBJ whole genome shotgun (WGS) entry which is preliminary data.</text>
</comment>
<protein>
    <recommendedName>
        <fullName evidence="3">STAS/SEC14 domain-containing protein</fullName>
    </recommendedName>
</protein>
<evidence type="ECO:0000313" key="1">
    <source>
        <dbReference type="EMBL" id="MCG2420370.1"/>
    </source>
</evidence>
<dbReference type="RefSeq" id="WP_237604146.1">
    <property type="nucleotide sequence ID" value="NZ_JAIRBA010000043.1"/>
</dbReference>